<sequence length="137" mass="15492">MVLTLDSFILSWLATTFADLYLQHIKHSTFSCNVMTFLCFMEALPASLVALCTGPGVLFKVYGIALNTMKNTQELREITFYCDMQFTGETAHVEMMRVTSHFKWILTTLELTAIAAGDGYKTITIVQDILQLIFTFL</sequence>
<reference evidence="1" key="1">
    <citation type="submission" date="2025-08" db="UniProtKB">
        <authorList>
            <consortium name="Ensembl"/>
        </authorList>
    </citation>
    <scope>IDENTIFICATION</scope>
</reference>
<organism evidence="1 2">
    <name type="scientific">Monodon monoceros</name>
    <name type="common">Narwhal</name>
    <name type="synonym">Ceratodon monodon</name>
    <dbReference type="NCBI Taxonomy" id="40151"/>
    <lineage>
        <taxon>Eukaryota</taxon>
        <taxon>Metazoa</taxon>
        <taxon>Chordata</taxon>
        <taxon>Craniata</taxon>
        <taxon>Vertebrata</taxon>
        <taxon>Euteleostomi</taxon>
        <taxon>Mammalia</taxon>
        <taxon>Eutheria</taxon>
        <taxon>Laurasiatheria</taxon>
        <taxon>Artiodactyla</taxon>
        <taxon>Whippomorpha</taxon>
        <taxon>Cetacea</taxon>
        <taxon>Odontoceti</taxon>
        <taxon>Monodontidae</taxon>
        <taxon>Monodon</taxon>
    </lineage>
</organism>
<name>A0A8C6AVL6_MONMO</name>
<evidence type="ECO:0000313" key="2">
    <source>
        <dbReference type="Proteomes" id="UP000694561"/>
    </source>
</evidence>
<evidence type="ECO:0000313" key="1">
    <source>
        <dbReference type="Ensembl" id="ENSMMNP00015007019.1"/>
    </source>
</evidence>
<dbReference type="Ensembl" id="ENSMMNT00015007664.1">
    <property type="protein sequence ID" value="ENSMMNP00015007019.1"/>
    <property type="gene ID" value="ENSMMNG00015005217.1"/>
</dbReference>
<dbReference type="GeneTree" id="ENSGT00550000076308"/>
<proteinExistence type="predicted"/>
<keyword evidence="2" id="KW-1185">Reference proteome</keyword>
<protein>
    <submittedName>
        <fullName evidence="1">Uncharacterized protein</fullName>
    </submittedName>
</protein>
<accession>A0A8C6AVL6</accession>
<dbReference type="AlphaFoldDB" id="A0A8C6AVL6"/>
<dbReference type="Proteomes" id="UP000694561">
    <property type="component" value="Unplaced"/>
</dbReference>
<reference evidence="1" key="2">
    <citation type="submission" date="2025-09" db="UniProtKB">
        <authorList>
            <consortium name="Ensembl"/>
        </authorList>
    </citation>
    <scope>IDENTIFICATION</scope>
</reference>